<dbReference type="Gene3D" id="3.40.50.300">
    <property type="entry name" value="P-loop containing nucleotide triphosphate hydrolases"/>
    <property type="match status" value="1"/>
</dbReference>
<feature type="compositionally biased region" description="Pro residues" evidence="1">
    <location>
        <begin position="1"/>
        <end position="11"/>
    </location>
</feature>
<comment type="caution">
    <text evidence="3">The sequence shown here is derived from an EMBL/GenBank/DDBJ whole genome shotgun (WGS) entry which is preliminary data.</text>
</comment>
<dbReference type="InterPro" id="IPR040632">
    <property type="entry name" value="Sulfotransfer_4"/>
</dbReference>
<keyword evidence="2" id="KW-0812">Transmembrane</keyword>
<protein>
    <recommendedName>
        <fullName evidence="5">P-loop containing nucleoside triphosphate hydrolase protein</fullName>
    </recommendedName>
</protein>
<accession>A0ABR4IU36</accession>
<dbReference type="SUPFAM" id="SSF52540">
    <property type="entry name" value="P-loop containing nucleoside triphosphate hydrolases"/>
    <property type="match status" value="1"/>
</dbReference>
<keyword evidence="2" id="KW-0472">Membrane</keyword>
<evidence type="ECO:0000313" key="3">
    <source>
        <dbReference type="EMBL" id="KAL2831271.1"/>
    </source>
</evidence>
<proteinExistence type="predicted"/>
<sequence>MSVPLPFPTTPYPRHDHEPRRQTEMKVLALGMPRTGTMSMYTALNELGYKCYHMAEAALDYRNGSLKNWQEAIVAKYYDLGDQYKGKDFDKMLWAYDAITDIPSILFAEELMDAYPDAQIILTTRDVDEWLPSMERSYYRVLNMKRWRLLEFLDNTYMRPYLHLLRTTLNIWTEKRWSDKDQLAATYIAHNAQIRGRAQMCRRKVLEFRFGRDGWEPLCAFLGKPVPADQPFPQVNRGDFIAQYHYIGFWLRLGYVLWPVVKMLVLAIVVWSLFEAYFEYYHGVNSVL</sequence>
<keyword evidence="4" id="KW-1185">Reference proteome</keyword>
<feature type="transmembrane region" description="Helical" evidence="2">
    <location>
        <begin position="253"/>
        <end position="274"/>
    </location>
</feature>
<dbReference type="PANTHER" id="PTHR36978:SF4">
    <property type="entry name" value="P-LOOP CONTAINING NUCLEOSIDE TRIPHOSPHATE HYDROLASE PROTEIN"/>
    <property type="match status" value="1"/>
</dbReference>
<evidence type="ECO:0000256" key="2">
    <source>
        <dbReference type="SAM" id="Phobius"/>
    </source>
</evidence>
<reference evidence="3 4" key="1">
    <citation type="submission" date="2024-07" db="EMBL/GenBank/DDBJ databases">
        <title>Section-level genome sequencing and comparative genomics of Aspergillus sections Usti and Cavernicolus.</title>
        <authorList>
            <consortium name="Lawrence Berkeley National Laboratory"/>
            <person name="Nybo J.L."/>
            <person name="Vesth T.C."/>
            <person name="Theobald S."/>
            <person name="Frisvad J.C."/>
            <person name="Larsen T.O."/>
            <person name="Kjaerboelling I."/>
            <person name="Rothschild-Mancinelli K."/>
            <person name="Lyhne E.K."/>
            <person name="Kogle M.E."/>
            <person name="Barry K."/>
            <person name="Clum A."/>
            <person name="Na H."/>
            <person name="Ledsgaard L."/>
            <person name="Lin J."/>
            <person name="Lipzen A."/>
            <person name="Kuo A."/>
            <person name="Riley R."/>
            <person name="Mondo S."/>
            <person name="Labutti K."/>
            <person name="Haridas S."/>
            <person name="Pangalinan J."/>
            <person name="Salamov A.A."/>
            <person name="Simmons B.A."/>
            <person name="Magnuson J.K."/>
            <person name="Chen J."/>
            <person name="Drula E."/>
            <person name="Henrissat B."/>
            <person name="Wiebenga A."/>
            <person name="Lubbers R.J."/>
            <person name="Gomes A.C."/>
            <person name="Makela M.R."/>
            <person name="Stajich J."/>
            <person name="Grigoriev I.V."/>
            <person name="Mortensen U.H."/>
            <person name="De Vries R.P."/>
            <person name="Baker S.E."/>
            <person name="Andersen M.R."/>
        </authorList>
    </citation>
    <scope>NUCLEOTIDE SEQUENCE [LARGE SCALE GENOMIC DNA]</scope>
    <source>
        <strain evidence="3 4">CBS 123904</strain>
    </source>
</reference>
<dbReference type="PANTHER" id="PTHR36978">
    <property type="entry name" value="P-LOOP CONTAINING NUCLEOTIDE TRIPHOSPHATE HYDROLASE"/>
    <property type="match status" value="1"/>
</dbReference>
<gene>
    <name evidence="3" type="ORF">BJY01DRAFT_260600</name>
</gene>
<organism evidence="3 4">
    <name type="scientific">Aspergillus pseudoustus</name>
    <dbReference type="NCBI Taxonomy" id="1810923"/>
    <lineage>
        <taxon>Eukaryota</taxon>
        <taxon>Fungi</taxon>
        <taxon>Dikarya</taxon>
        <taxon>Ascomycota</taxon>
        <taxon>Pezizomycotina</taxon>
        <taxon>Eurotiomycetes</taxon>
        <taxon>Eurotiomycetidae</taxon>
        <taxon>Eurotiales</taxon>
        <taxon>Aspergillaceae</taxon>
        <taxon>Aspergillus</taxon>
        <taxon>Aspergillus subgen. Nidulantes</taxon>
    </lineage>
</organism>
<dbReference type="InterPro" id="IPR027417">
    <property type="entry name" value="P-loop_NTPase"/>
</dbReference>
<dbReference type="Pfam" id="PF17784">
    <property type="entry name" value="Sulfotransfer_4"/>
    <property type="match status" value="1"/>
</dbReference>
<dbReference type="EMBL" id="JBFXLU010000288">
    <property type="protein sequence ID" value="KAL2831271.1"/>
    <property type="molecule type" value="Genomic_DNA"/>
</dbReference>
<dbReference type="Proteomes" id="UP001610446">
    <property type="component" value="Unassembled WGS sequence"/>
</dbReference>
<name>A0ABR4IU36_9EURO</name>
<evidence type="ECO:0000256" key="1">
    <source>
        <dbReference type="SAM" id="MobiDB-lite"/>
    </source>
</evidence>
<keyword evidence="2" id="KW-1133">Transmembrane helix</keyword>
<evidence type="ECO:0008006" key="5">
    <source>
        <dbReference type="Google" id="ProtNLM"/>
    </source>
</evidence>
<feature type="region of interest" description="Disordered" evidence="1">
    <location>
        <begin position="1"/>
        <end position="20"/>
    </location>
</feature>
<evidence type="ECO:0000313" key="4">
    <source>
        <dbReference type="Proteomes" id="UP001610446"/>
    </source>
</evidence>